<evidence type="ECO:0000256" key="1">
    <source>
        <dbReference type="ARBA" id="ARBA00022741"/>
    </source>
</evidence>
<evidence type="ECO:0000256" key="4">
    <source>
        <dbReference type="PIRSR" id="PIRSR606689-2"/>
    </source>
</evidence>
<dbReference type="InterPro" id="IPR006689">
    <property type="entry name" value="Small_GTPase_ARF/SAR"/>
</dbReference>
<protein>
    <recommendedName>
        <fullName evidence="7">ADP-ribosylation factor-like protein 2</fullName>
    </recommendedName>
</protein>
<dbReference type="EMBL" id="CP119901">
    <property type="protein sequence ID" value="WFD22560.1"/>
    <property type="molecule type" value="Genomic_DNA"/>
</dbReference>
<accession>A0AAF0EBN2</accession>
<feature type="binding site" evidence="4">
    <location>
        <position position="38"/>
    </location>
    <ligand>
        <name>Mg(2+)</name>
        <dbReference type="ChEBI" id="CHEBI:18420"/>
    </ligand>
</feature>
<keyword evidence="4" id="KW-0479">Metal-binding</keyword>
<dbReference type="GO" id="GO:0046872">
    <property type="term" value="F:metal ion binding"/>
    <property type="evidence" value="ECO:0007669"/>
    <property type="project" value="UniProtKB-KW"/>
</dbReference>
<proteinExistence type="predicted"/>
<evidence type="ECO:0000256" key="2">
    <source>
        <dbReference type="ARBA" id="ARBA00023134"/>
    </source>
</evidence>
<feature type="binding site" evidence="3">
    <location>
        <begin position="31"/>
        <end position="38"/>
    </location>
    <ligand>
        <name>GTP</name>
        <dbReference type="ChEBI" id="CHEBI:37565"/>
    </ligand>
</feature>
<dbReference type="SUPFAM" id="SSF52540">
    <property type="entry name" value="P-loop containing nucleoside triphosphate hydrolases"/>
    <property type="match status" value="1"/>
</dbReference>
<dbReference type="AlphaFoldDB" id="A0AAF0EBN2"/>
<dbReference type="GO" id="GO:0003924">
    <property type="term" value="F:GTPase activity"/>
    <property type="evidence" value="ECO:0007669"/>
    <property type="project" value="InterPro"/>
</dbReference>
<dbReference type="GO" id="GO:0005525">
    <property type="term" value="F:GTP binding"/>
    <property type="evidence" value="ECO:0007669"/>
    <property type="project" value="UniProtKB-KW"/>
</dbReference>
<dbReference type="Proteomes" id="UP001214415">
    <property type="component" value="Chromosome 2"/>
</dbReference>
<dbReference type="InterPro" id="IPR044612">
    <property type="entry name" value="ARL2/3"/>
</dbReference>
<feature type="binding site" evidence="4">
    <location>
        <position position="55"/>
    </location>
    <ligand>
        <name>Mg(2+)</name>
        <dbReference type="ChEBI" id="CHEBI:18420"/>
    </ligand>
</feature>
<organism evidence="5 6">
    <name type="scientific">Malassezia equina</name>
    <dbReference type="NCBI Taxonomy" id="1381935"/>
    <lineage>
        <taxon>Eukaryota</taxon>
        <taxon>Fungi</taxon>
        <taxon>Dikarya</taxon>
        <taxon>Basidiomycota</taxon>
        <taxon>Ustilaginomycotina</taxon>
        <taxon>Malasseziomycetes</taxon>
        <taxon>Malasseziales</taxon>
        <taxon>Malasseziaceae</taxon>
        <taxon>Malassezia</taxon>
    </lineage>
</organism>
<reference evidence="5" key="1">
    <citation type="submission" date="2023-03" db="EMBL/GenBank/DDBJ databases">
        <title>Mating type loci evolution in Malassezia.</title>
        <authorList>
            <person name="Coelho M.A."/>
        </authorList>
    </citation>
    <scope>NUCLEOTIDE SEQUENCE</scope>
    <source>
        <strain evidence="5">CBS 12830</strain>
    </source>
</reference>
<keyword evidence="2 3" id="KW-0342">GTP-binding</keyword>
<sequence length="151" mass="17189">MGLLSIIQKTKCSFNHLTTDKNKELRILFLGLDNAGKTTTLKHFMHEPIDTVSPTLGFSIRTLTRDGPYWRNYFEKTDGIVWVVDSGDPDRIDDCREELWKLLSEEDLPGALSPETLRHACSAHTGAHMDEGLDWLVSDMASRLYYYTSPP</sequence>
<dbReference type="Gene3D" id="3.40.50.300">
    <property type="entry name" value="P-loop containing nucleotide triphosphate hydrolases"/>
    <property type="match status" value="1"/>
</dbReference>
<keyword evidence="4" id="KW-0460">Magnesium</keyword>
<dbReference type="SMART" id="SM00177">
    <property type="entry name" value="ARF"/>
    <property type="match status" value="1"/>
</dbReference>
<keyword evidence="6" id="KW-1185">Reference proteome</keyword>
<evidence type="ECO:0000313" key="6">
    <source>
        <dbReference type="Proteomes" id="UP001214415"/>
    </source>
</evidence>
<dbReference type="InterPro" id="IPR027417">
    <property type="entry name" value="P-loop_NTPase"/>
</dbReference>
<dbReference type="Pfam" id="PF00025">
    <property type="entry name" value="Arf"/>
    <property type="match status" value="2"/>
</dbReference>
<evidence type="ECO:0000256" key="3">
    <source>
        <dbReference type="PIRSR" id="PIRSR606689-1"/>
    </source>
</evidence>
<evidence type="ECO:0000313" key="5">
    <source>
        <dbReference type="EMBL" id="WFD22560.1"/>
    </source>
</evidence>
<name>A0AAF0EBN2_9BASI</name>
<gene>
    <name evidence="5" type="ORF">MEQU1_001232</name>
</gene>
<dbReference type="PANTHER" id="PTHR45697">
    <property type="entry name" value="ADP-RIBOSYLATION FACTOR-LIKE PROTEIN 2-RELATED"/>
    <property type="match status" value="1"/>
</dbReference>
<evidence type="ECO:0008006" key="7">
    <source>
        <dbReference type="Google" id="ProtNLM"/>
    </source>
</evidence>
<keyword evidence="1 3" id="KW-0547">Nucleotide-binding</keyword>